<feature type="compositionally biased region" description="Basic and acidic residues" evidence="1">
    <location>
        <begin position="15"/>
        <end position="65"/>
    </location>
</feature>
<accession>A0A9E3H6S7</accession>
<protein>
    <submittedName>
        <fullName evidence="2">Ribbon-helix-helix domain-containing protein</fullName>
    </submittedName>
</protein>
<reference evidence="2" key="2">
    <citation type="journal article" date="2022" name="Microbiol. Resour. Announc.">
        <title>Metagenome Sequencing to Explore Phylogenomics of Terrestrial Cyanobacteria.</title>
        <authorList>
            <person name="Ward R.D."/>
            <person name="Stajich J.E."/>
            <person name="Johansen J.R."/>
            <person name="Huntemann M."/>
            <person name="Clum A."/>
            <person name="Foster B."/>
            <person name="Foster B."/>
            <person name="Roux S."/>
            <person name="Palaniappan K."/>
            <person name="Varghese N."/>
            <person name="Mukherjee S."/>
            <person name="Reddy T.B.K."/>
            <person name="Daum C."/>
            <person name="Copeland A."/>
            <person name="Chen I.A."/>
            <person name="Ivanova N.N."/>
            <person name="Kyrpides N.C."/>
            <person name="Shapiro N."/>
            <person name="Eloe-Fadrosh E.A."/>
            <person name="Pietrasiak N."/>
        </authorList>
    </citation>
    <scope>NUCLEOTIDE SEQUENCE</scope>
    <source>
        <strain evidence="2">HA4357-MV3</strain>
    </source>
</reference>
<dbReference type="Proteomes" id="UP000813215">
    <property type="component" value="Unassembled WGS sequence"/>
</dbReference>
<evidence type="ECO:0000256" key="1">
    <source>
        <dbReference type="SAM" id="MobiDB-lite"/>
    </source>
</evidence>
<reference evidence="2" key="1">
    <citation type="submission" date="2021-05" db="EMBL/GenBank/DDBJ databases">
        <authorList>
            <person name="Pietrasiak N."/>
            <person name="Ward R."/>
            <person name="Stajich J.E."/>
            <person name="Kurbessoian T."/>
        </authorList>
    </citation>
    <scope>NUCLEOTIDE SEQUENCE</scope>
    <source>
        <strain evidence="2">HA4357-MV3</strain>
    </source>
</reference>
<sequence>MPNPKGNPKSLKPFTTDREEPLTERINLRIPKSMKDELSQKDNPPEYCREAIREKLDRDKNKTNE</sequence>
<gene>
    <name evidence="2" type="ORF">KME28_08230</name>
</gene>
<evidence type="ECO:0000313" key="3">
    <source>
        <dbReference type="Proteomes" id="UP000813215"/>
    </source>
</evidence>
<organism evidence="2 3">
    <name type="scientific">Pelatocladus maniniholoensis HA4357-MV3</name>
    <dbReference type="NCBI Taxonomy" id="1117104"/>
    <lineage>
        <taxon>Bacteria</taxon>
        <taxon>Bacillati</taxon>
        <taxon>Cyanobacteriota</taxon>
        <taxon>Cyanophyceae</taxon>
        <taxon>Nostocales</taxon>
        <taxon>Nostocaceae</taxon>
        <taxon>Pelatocladus</taxon>
    </lineage>
</organism>
<comment type="caution">
    <text evidence="2">The sequence shown here is derived from an EMBL/GenBank/DDBJ whole genome shotgun (WGS) entry which is preliminary data.</text>
</comment>
<dbReference type="EMBL" id="JAHHHW010000073">
    <property type="protein sequence ID" value="MBW4431701.1"/>
    <property type="molecule type" value="Genomic_DNA"/>
</dbReference>
<name>A0A9E3H6S7_9NOST</name>
<evidence type="ECO:0000313" key="2">
    <source>
        <dbReference type="EMBL" id="MBW4431701.1"/>
    </source>
</evidence>
<dbReference type="AlphaFoldDB" id="A0A9E3H6S7"/>
<feature type="region of interest" description="Disordered" evidence="1">
    <location>
        <begin position="1"/>
        <end position="65"/>
    </location>
</feature>
<proteinExistence type="predicted"/>